<evidence type="ECO:0000259" key="5">
    <source>
        <dbReference type="PROSITE" id="PS50110"/>
    </source>
</evidence>
<feature type="modified residue" description="4-aspartylphosphate" evidence="4">
    <location>
        <position position="57"/>
    </location>
</feature>
<evidence type="ECO:0000256" key="4">
    <source>
        <dbReference type="PROSITE-ProRule" id="PRU00169"/>
    </source>
</evidence>
<protein>
    <recommendedName>
        <fullName evidence="1">Stage 0 sporulation protein A homolog</fullName>
    </recommendedName>
</protein>
<dbReference type="GO" id="GO:0000160">
    <property type="term" value="P:phosphorelay signal transduction system"/>
    <property type="evidence" value="ECO:0007669"/>
    <property type="project" value="InterPro"/>
</dbReference>
<evidence type="ECO:0000256" key="3">
    <source>
        <dbReference type="ARBA" id="ARBA00024867"/>
    </source>
</evidence>
<accession>A0A2U1BJ68</accession>
<dbReference type="SMART" id="SM00448">
    <property type="entry name" value="REC"/>
    <property type="match status" value="1"/>
</dbReference>
<keyword evidence="2 4" id="KW-0597">Phosphoprotein</keyword>
<dbReference type="InterPro" id="IPR011006">
    <property type="entry name" value="CheY-like_superfamily"/>
</dbReference>
<dbReference type="SMART" id="SM01012">
    <property type="entry name" value="ANTAR"/>
    <property type="match status" value="1"/>
</dbReference>
<dbReference type="Gene3D" id="3.40.50.2300">
    <property type="match status" value="1"/>
</dbReference>
<feature type="domain" description="ANTAR" evidence="6">
    <location>
        <begin position="128"/>
        <end position="189"/>
    </location>
</feature>
<feature type="domain" description="Response regulatory" evidence="5">
    <location>
        <begin position="7"/>
        <end position="122"/>
    </location>
</feature>
<evidence type="ECO:0000313" key="8">
    <source>
        <dbReference type="Proteomes" id="UP000245778"/>
    </source>
</evidence>
<evidence type="ECO:0000313" key="7">
    <source>
        <dbReference type="EMBL" id="PVY48700.1"/>
    </source>
</evidence>
<dbReference type="InterPro" id="IPR008327">
    <property type="entry name" value="Sig_transdc_resp-reg_antiterm"/>
</dbReference>
<dbReference type="PIRSF" id="PIRSF036382">
    <property type="entry name" value="RR_antiterm"/>
    <property type="match status" value="1"/>
</dbReference>
<dbReference type="RefSeq" id="WP_075704321.1">
    <property type="nucleotide sequence ID" value="NZ_CP011524.1"/>
</dbReference>
<evidence type="ECO:0000256" key="1">
    <source>
        <dbReference type="ARBA" id="ARBA00018672"/>
    </source>
</evidence>
<dbReference type="Gene3D" id="1.10.10.10">
    <property type="entry name" value="Winged helix-like DNA-binding domain superfamily/Winged helix DNA-binding domain"/>
    <property type="match status" value="1"/>
</dbReference>
<dbReference type="PANTHER" id="PTHR44591:SF3">
    <property type="entry name" value="RESPONSE REGULATORY DOMAIN-CONTAINING PROTEIN"/>
    <property type="match status" value="1"/>
</dbReference>
<dbReference type="GO" id="GO:0003723">
    <property type="term" value="F:RNA binding"/>
    <property type="evidence" value="ECO:0007669"/>
    <property type="project" value="InterPro"/>
</dbReference>
<dbReference type="InterPro" id="IPR001789">
    <property type="entry name" value="Sig_transdc_resp-reg_receiver"/>
</dbReference>
<sequence length="198" mass="21919">MQAKGNYVVLADSSAEDRGRLRGILERGGYTVAGEANDGVELVQLCEALRPETVFLDIPLRYLDGLSAAAYLRKEHLAELVFFVTGRSDERLVSAARDLGAGGYLVKPVTEKQLLPGLAAALARNRAMERIRQDCAEVERQISEHRTLERAKCAVMEREKLNAGDALDFLRRVAEEKRMPLLKIAELFTVLPGANPEQ</sequence>
<comment type="caution">
    <text evidence="7">The sequence shown here is derived from an EMBL/GenBank/DDBJ whole genome shotgun (WGS) entry which is preliminary data.</text>
</comment>
<dbReference type="InterPro" id="IPR036388">
    <property type="entry name" value="WH-like_DNA-bd_sf"/>
</dbReference>
<dbReference type="GeneID" id="93228509"/>
<reference evidence="7 8" key="1">
    <citation type="submission" date="2018-04" db="EMBL/GenBank/DDBJ databases">
        <title>Genomic Encyclopedia of Type Strains, Phase IV (KMG-IV): sequencing the most valuable type-strain genomes for metagenomic binning, comparative biology and taxonomic classification.</title>
        <authorList>
            <person name="Goeker M."/>
        </authorList>
    </citation>
    <scope>NUCLEOTIDE SEQUENCE [LARGE SCALE GENOMIC DNA]</scope>
    <source>
        <strain evidence="7 8">DSM 26588</strain>
    </source>
</reference>
<evidence type="ECO:0000256" key="2">
    <source>
        <dbReference type="ARBA" id="ARBA00022553"/>
    </source>
</evidence>
<evidence type="ECO:0000259" key="6">
    <source>
        <dbReference type="PROSITE" id="PS50921"/>
    </source>
</evidence>
<dbReference type="OrthoDB" id="9808843at2"/>
<gene>
    <name evidence="7" type="ORF">C7373_106209</name>
</gene>
<dbReference type="Proteomes" id="UP000245778">
    <property type="component" value="Unassembled WGS sequence"/>
</dbReference>
<dbReference type="PROSITE" id="PS50110">
    <property type="entry name" value="RESPONSE_REGULATORY"/>
    <property type="match status" value="1"/>
</dbReference>
<dbReference type="PROSITE" id="PS50921">
    <property type="entry name" value="ANTAR"/>
    <property type="match status" value="1"/>
</dbReference>
<organism evidence="7 8">
    <name type="scientific">Intestinimonas butyriciproducens</name>
    <dbReference type="NCBI Taxonomy" id="1297617"/>
    <lineage>
        <taxon>Bacteria</taxon>
        <taxon>Bacillati</taxon>
        <taxon>Bacillota</taxon>
        <taxon>Clostridia</taxon>
        <taxon>Eubacteriales</taxon>
        <taxon>Intestinimonas</taxon>
    </lineage>
</organism>
<dbReference type="Pfam" id="PF03861">
    <property type="entry name" value="ANTAR"/>
    <property type="match status" value="1"/>
</dbReference>
<dbReference type="InterPro" id="IPR005561">
    <property type="entry name" value="ANTAR"/>
</dbReference>
<comment type="function">
    <text evidence="3">May play the central regulatory role in sporulation. It may be an element of the effector pathway responsible for the activation of sporulation genes in response to nutritional stress. Spo0A may act in concert with spo0H (a sigma factor) to control the expression of some genes that are critical to the sporulation process.</text>
</comment>
<dbReference type="EMBL" id="QEKK01000006">
    <property type="protein sequence ID" value="PVY48700.1"/>
    <property type="molecule type" value="Genomic_DNA"/>
</dbReference>
<proteinExistence type="predicted"/>
<name>A0A2U1BJ68_9FIRM</name>
<dbReference type="AlphaFoldDB" id="A0A2U1BJ68"/>
<dbReference type="SUPFAM" id="SSF52172">
    <property type="entry name" value="CheY-like"/>
    <property type="match status" value="1"/>
</dbReference>
<dbReference type="InterPro" id="IPR050595">
    <property type="entry name" value="Bact_response_regulator"/>
</dbReference>
<dbReference type="PANTHER" id="PTHR44591">
    <property type="entry name" value="STRESS RESPONSE REGULATOR PROTEIN 1"/>
    <property type="match status" value="1"/>
</dbReference>
<dbReference type="Pfam" id="PF00072">
    <property type="entry name" value="Response_reg"/>
    <property type="match status" value="1"/>
</dbReference>